<evidence type="ECO:0000313" key="2">
    <source>
        <dbReference type="Proteomes" id="UP000017668"/>
    </source>
</evidence>
<gene>
    <name evidence="1" type="ORF">C241_02954</name>
</gene>
<sequence length="339" mass="37592">MATVSIHSEEAAWSTLKGLVDGTIDAKELVLDFSDAEWAQVHFNFKGEDFNQTVTSSVMKGLIAYQEAFNRAVALILTADAKANRLTHDERDELELVFHVSEGSSDFLANGLEQLKTIGEKAVDKMTGKEVAITAVVLALVFMGGYTLNNYIDRQYEDAKDARQIEMDRGQKKDLYEFLLKDRAAENEKAKVLEKAITLSEEARKVSEMNREAIDKLIRSNSGADAITIQGDVIDNELITSLVKGSRSTAKDIIIEDIFVVDAVISDDVERFTVRLKNVSTGDIITASLDDPLVSETAQKAISRAQWQASEIKVRMSARKVGNQIKDAQIIKAFKPRTK</sequence>
<protein>
    <submittedName>
        <fullName evidence="1">Uncharacterized protein</fullName>
    </submittedName>
</protein>
<accession>A0ABN0HR96</accession>
<organism evidence="1 2">
    <name type="scientific">Bradyrhizobium lupini HPC(L)</name>
    <dbReference type="NCBI Taxonomy" id="1229491"/>
    <lineage>
        <taxon>Bacteria</taxon>
        <taxon>Pseudomonadati</taxon>
        <taxon>Pseudomonadota</taxon>
        <taxon>Alphaproteobacteria</taxon>
        <taxon>Hyphomicrobiales</taxon>
        <taxon>Nitrobacteraceae</taxon>
        <taxon>Bradyrhizobium</taxon>
    </lineage>
</organism>
<dbReference type="Proteomes" id="UP000017668">
    <property type="component" value="Unassembled WGS sequence"/>
</dbReference>
<name>A0ABN0HR96_RHILU</name>
<reference evidence="1 2" key="1">
    <citation type="journal article" date="2013" name="Genome Announc.">
        <title>Genome Sequence of Rhizobium lupini HPC(L) Isolated from Saline Desert Soil, Kutch (Gujarat).</title>
        <authorList>
            <person name="Agarwal L."/>
            <person name="Purohit H.J."/>
        </authorList>
    </citation>
    <scope>NUCLEOTIDE SEQUENCE [LARGE SCALE GENOMIC DNA]</scope>
    <source>
        <strain evidence="2">HPC(L)</strain>
    </source>
</reference>
<proteinExistence type="predicted"/>
<comment type="caution">
    <text evidence="1">The sequence shown here is derived from an EMBL/GenBank/DDBJ whole genome shotgun (WGS) entry which is preliminary data.</text>
</comment>
<dbReference type="RefSeq" id="WP_006697520.1">
    <property type="nucleotide sequence ID" value="NZ_AMQQ01000004.1"/>
</dbReference>
<keyword evidence="2" id="KW-1185">Reference proteome</keyword>
<evidence type="ECO:0000313" key="1">
    <source>
        <dbReference type="EMBL" id="EKJ97223.1"/>
    </source>
</evidence>
<dbReference type="EMBL" id="AMQQ01000004">
    <property type="protein sequence ID" value="EKJ97223.1"/>
    <property type="molecule type" value="Genomic_DNA"/>
</dbReference>